<gene>
    <name evidence="3" type="ORF">EHSB41UT_03513</name>
</gene>
<feature type="compositionally biased region" description="Polar residues" evidence="1">
    <location>
        <begin position="15"/>
        <end position="29"/>
    </location>
</feature>
<reference evidence="3 4" key="1">
    <citation type="submission" date="2017-03" db="EMBL/GenBank/DDBJ databases">
        <authorList>
            <person name="Afonso C.L."/>
            <person name="Miller P.J."/>
            <person name="Scott M.A."/>
            <person name="Spackman E."/>
            <person name="Goraichik I."/>
            <person name="Dimitrov K.M."/>
            <person name="Suarez D.L."/>
            <person name="Swayne D.E."/>
        </authorList>
    </citation>
    <scope>NUCLEOTIDE SEQUENCE [LARGE SCALE GENOMIC DNA]</scope>
    <source>
        <strain evidence="3">SB41UT1</strain>
    </source>
</reference>
<keyword evidence="4" id="KW-1185">Reference proteome</keyword>
<dbReference type="RefSeq" id="WP_087112173.1">
    <property type="nucleotide sequence ID" value="NZ_CBCSCN010000010.1"/>
</dbReference>
<sequence>MMKVAERARSEQRISDSSNSGISKRQGQALTGERTVAQVDQPENHNRGGIFGPSTPDDGAILERAVKSCQPWALCTFALWLPFGLAVAAGSFYALSNIAPDANGDVGEVFSVMAKNPAFAVTSYVCFLVAMAAFVPCLFCCQLSVYMQRRAEQAEMERRTL</sequence>
<feature type="transmembrane region" description="Helical" evidence="2">
    <location>
        <begin position="72"/>
        <end position="95"/>
    </location>
</feature>
<evidence type="ECO:0000256" key="1">
    <source>
        <dbReference type="SAM" id="MobiDB-lite"/>
    </source>
</evidence>
<dbReference type="AlphaFoldDB" id="A0A1X7AN43"/>
<evidence type="ECO:0008006" key="5">
    <source>
        <dbReference type="Google" id="ProtNLM"/>
    </source>
</evidence>
<feature type="transmembrane region" description="Helical" evidence="2">
    <location>
        <begin position="118"/>
        <end position="141"/>
    </location>
</feature>
<keyword evidence="2" id="KW-1133">Transmembrane helix</keyword>
<dbReference type="EMBL" id="FWPT01000008">
    <property type="protein sequence ID" value="SMA49731.1"/>
    <property type="molecule type" value="Genomic_DNA"/>
</dbReference>
<proteinExistence type="predicted"/>
<evidence type="ECO:0000256" key="2">
    <source>
        <dbReference type="SAM" id="Phobius"/>
    </source>
</evidence>
<evidence type="ECO:0000313" key="4">
    <source>
        <dbReference type="Proteomes" id="UP000196573"/>
    </source>
</evidence>
<protein>
    <recommendedName>
        <fullName evidence="5">Transmembrane protein</fullName>
    </recommendedName>
</protein>
<evidence type="ECO:0000313" key="3">
    <source>
        <dbReference type="EMBL" id="SMA49731.1"/>
    </source>
</evidence>
<keyword evidence="2" id="KW-0812">Transmembrane</keyword>
<accession>A0A1X7AN43</accession>
<feature type="region of interest" description="Disordered" evidence="1">
    <location>
        <begin position="1"/>
        <end position="31"/>
    </location>
</feature>
<dbReference type="Proteomes" id="UP000196573">
    <property type="component" value="Unassembled WGS sequence"/>
</dbReference>
<organism evidence="3 4">
    <name type="scientific">Parendozoicomonas haliclonae</name>
    <dbReference type="NCBI Taxonomy" id="1960125"/>
    <lineage>
        <taxon>Bacteria</taxon>
        <taxon>Pseudomonadati</taxon>
        <taxon>Pseudomonadota</taxon>
        <taxon>Gammaproteobacteria</taxon>
        <taxon>Oceanospirillales</taxon>
        <taxon>Endozoicomonadaceae</taxon>
        <taxon>Parendozoicomonas</taxon>
    </lineage>
</organism>
<keyword evidence="2" id="KW-0472">Membrane</keyword>
<feature type="compositionally biased region" description="Basic and acidic residues" evidence="1">
    <location>
        <begin position="1"/>
        <end position="14"/>
    </location>
</feature>
<name>A0A1X7AN43_9GAMM</name>